<sequence length="383" mass="41565">MLVSRYHASCAKGLEPQLASELSRFGASDIEVSSRGVEFEGEARVGYAAVVNSRLATRVSEVLARGECRTADDLYALGRSVRWRDIITPDQTLRVETRVGERVPRGLDHSHFSSLTLKNAVVDELREKVGSRPSIDTNDPDLPLGLYLHRGDAIIARALSSHSLHKRGYRAAMHKAALKETLAAGCLAIAGVGSSHFVDPMCGSGTLAIEAALGSREIAPGLLRLGLFGDAVQRGGFAVQRWRDLDRDAWDAVVADALARVRPAPARVFASDAHPAAVALAKRDARAAGVADDIDIRCRDVHDAPRSEIVVSNPPWDVRIGAAKDAWQALGHYLKATPGAAAFLLSGNMPLTRELRLRTTTRWRLQNAGIDLHFLRYDVYPPP</sequence>
<evidence type="ECO:0000313" key="5">
    <source>
        <dbReference type="EMBL" id="KAJ8598079.1"/>
    </source>
</evidence>
<dbReference type="PROSITE" id="PS01261">
    <property type="entry name" value="UPF0020"/>
    <property type="match status" value="1"/>
</dbReference>
<dbReference type="Pfam" id="PF02926">
    <property type="entry name" value="THUMP"/>
    <property type="match status" value="1"/>
</dbReference>
<dbReference type="Pfam" id="PF22020">
    <property type="entry name" value="RlmL_1st"/>
    <property type="match status" value="1"/>
</dbReference>
<organism evidence="5 6">
    <name type="scientific">Chrysophaeum taylorii</name>
    <dbReference type="NCBI Taxonomy" id="2483200"/>
    <lineage>
        <taxon>Eukaryota</taxon>
        <taxon>Sar</taxon>
        <taxon>Stramenopiles</taxon>
        <taxon>Ochrophyta</taxon>
        <taxon>Pelagophyceae</taxon>
        <taxon>Pelagomonadales</taxon>
        <taxon>Pelagomonadaceae</taxon>
        <taxon>Chrysophaeum</taxon>
    </lineage>
</organism>
<evidence type="ECO:0000256" key="2">
    <source>
        <dbReference type="ARBA" id="ARBA00022679"/>
    </source>
</evidence>
<dbReference type="PANTHER" id="PTHR47313:SF1">
    <property type="entry name" value="RIBOSOMAL RNA LARGE SUBUNIT METHYLTRANSFERASE K_L"/>
    <property type="match status" value="1"/>
</dbReference>
<dbReference type="InterPro" id="IPR054170">
    <property type="entry name" value="RlmL_1st"/>
</dbReference>
<keyword evidence="6" id="KW-1185">Reference proteome</keyword>
<dbReference type="EMBL" id="JAQMWT010000695">
    <property type="protein sequence ID" value="KAJ8598079.1"/>
    <property type="molecule type" value="Genomic_DNA"/>
</dbReference>
<evidence type="ECO:0000313" key="6">
    <source>
        <dbReference type="Proteomes" id="UP001230188"/>
    </source>
</evidence>
<dbReference type="AlphaFoldDB" id="A0AAD7XH78"/>
<dbReference type="InterPro" id="IPR053943">
    <property type="entry name" value="RlmKL-like_Mtase_CS"/>
</dbReference>
<keyword evidence="3" id="KW-0694">RNA-binding</keyword>
<dbReference type="GO" id="GO:0070043">
    <property type="term" value="F:rRNA (guanine-N7-)-methyltransferase activity"/>
    <property type="evidence" value="ECO:0007669"/>
    <property type="project" value="TreeGrafter"/>
</dbReference>
<dbReference type="CDD" id="cd11715">
    <property type="entry name" value="THUMP_AdoMetMT"/>
    <property type="match status" value="1"/>
</dbReference>
<dbReference type="GO" id="GO:0043527">
    <property type="term" value="C:tRNA methyltransferase complex"/>
    <property type="evidence" value="ECO:0007669"/>
    <property type="project" value="UniProtKB-ARBA"/>
</dbReference>
<dbReference type="Proteomes" id="UP001230188">
    <property type="component" value="Unassembled WGS sequence"/>
</dbReference>
<keyword evidence="2" id="KW-0808">Transferase</keyword>
<dbReference type="GO" id="GO:0003723">
    <property type="term" value="F:RNA binding"/>
    <property type="evidence" value="ECO:0007669"/>
    <property type="project" value="UniProtKB-UniRule"/>
</dbReference>
<dbReference type="GO" id="GO:0008990">
    <property type="term" value="F:rRNA (guanine-N2-)-methyltransferase activity"/>
    <property type="evidence" value="ECO:0007669"/>
    <property type="project" value="TreeGrafter"/>
</dbReference>
<evidence type="ECO:0000259" key="4">
    <source>
        <dbReference type="PROSITE" id="PS51165"/>
    </source>
</evidence>
<dbReference type="PANTHER" id="PTHR47313">
    <property type="entry name" value="RIBOSOMAL RNA LARGE SUBUNIT METHYLTRANSFERASE K/L"/>
    <property type="match status" value="1"/>
</dbReference>
<dbReference type="Gene3D" id="3.30.2130.30">
    <property type="match status" value="1"/>
</dbReference>
<dbReference type="Gene3D" id="3.40.50.150">
    <property type="entry name" value="Vaccinia Virus protein VP39"/>
    <property type="match status" value="1"/>
</dbReference>
<comment type="caution">
    <text evidence="5">The sequence shown here is derived from an EMBL/GenBank/DDBJ whole genome shotgun (WGS) entry which is preliminary data.</text>
</comment>
<protein>
    <recommendedName>
        <fullName evidence="4">THUMP domain-containing protein</fullName>
    </recommendedName>
</protein>
<dbReference type="InterPro" id="IPR000241">
    <property type="entry name" value="RlmKL-like_Mtase"/>
</dbReference>
<feature type="domain" description="THUMP" evidence="4">
    <location>
        <begin position="45"/>
        <end position="159"/>
    </location>
</feature>
<dbReference type="SMART" id="SM00981">
    <property type="entry name" value="THUMP"/>
    <property type="match status" value="1"/>
</dbReference>
<name>A0AAD7XH78_9STRA</name>
<proteinExistence type="predicted"/>
<dbReference type="SUPFAM" id="SSF53335">
    <property type="entry name" value="S-adenosyl-L-methionine-dependent methyltransferases"/>
    <property type="match status" value="1"/>
</dbReference>
<accession>A0AAD7XH78</accession>
<evidence type="ECO:0000256" key="3">
    <source>
        <dbReference type="PROSITE-ProRule" id="PRU00529"/>
    </source>
</evidence>
<dbReference type="InterPro" id="IPR029063">
    <property type="entry name" value="SAM-dependent_MTases_sf"/>
</dbReference>
<dbReference type="PROSITE" id="PS51165">
    <property type="entry name" value="THUMP"/>
    <property type="match status" value="1"/>
</dbReference>
<dbReference type="InterPro" id="IPR004114">
    <property type="entry name" value="THUMP_dom"/>
</dbReference>
<dbReference type="Pfam" id="PF01170">
    <property type="entry name" value="UPF0020"/>
    <property type="match status" value="1"/>
</dbReference>
<keyword evidence="1" id="KW-0489">Methyltransferase</keyword>
<evidence type="ECO:0000256" key="1">
    <source>
        <dbReference type="ARBA" id="ARBA00022603"/>
    </source>
</evidence>
<gene>
    <name evidence="5" type="ORF">CTAYLR_005582</name>
</gene>
<reference evidence="5" key="1">
    <citation type="submission" date="2023-01" db="EMBL/GenBank/DDBJ databases">
        <title>Metagenome sequencing of chrysophaentin producing Chrysophaeum taylorii.</title>
        <authorList>
            <person name="Davison J."/>
            <person name="Bewley C."/>
        </authorList>
    </citation>
    <scope>NUCLEOTIDE SEQUENCE</scope>
    <source>
        <strain evidence="5">NIES-1699</strain>
    </source>
</reference>